<protein>
    <submittedName>
        <fullName evidence="1">Uncharacterized protein</fullName>
    </submittedName>
</protein>
<accession>Q5DHZ5</accession>
<dbReference type="GO" id="GO:0004077">
    <property type="term" value="F:biotin--[biotin carboxyl-carrier protein] ligase activity"/>
    <property type="evidence" value="ECO:0007669"/>
    <property type="project" value="TreeGrafter"/>
</dbReference>
<dbReference type="EMBL" id="AY812829">
    <property type="protein sequence ID" value="AAW24561.1"/>
    <property type="molecule type" value="mRNA"/>
</dbReference>
<dbReference type="AlphaFoldDB" id="Q5DHZ5"/>
<dbReference type="GO" id="GO:0005737">
    <property type="term" value="C:cytoplasm"/>
    <property type="evidence" value="ECO:0007669"/>
    <property type="project" value="TreeGrafter"/>
</dbReference>
<proteinExistence type="evidence at transcript level"/>
<name>Q5DHZ5_SCHJA</name>
<organism evidence="1">
    <name type="scientific">Schistosoma japonicum</name>
    <name type="common">Blood fluke</name>
    <dbReference type="NCBI Taxonomy" id="6182"/>
    <lineage>
        <taxon>Eukaryota</taxon>
        <taxon>Metazoa</taxon>
        <taxon>Spiralia</taxon>
        <taxon>Lophotrochozoa</taxon>
        <taxon>Platyhelminthes</taxon>
        <taxon>Trematoda</taxon>
        <taxon>Digenea</taxon>
        <taxon>Strigeidida</taxon>
        <taxon>Schistosomatoidea</taxon>
        <taxon>Schistosomatidae</taxon>
        <taxon>Schistosoma</taxon>
    </lineage>
</organism>
<dbReference type="PANTHER" id="PTHR12835:SF5">
    <property type="entry name" value="BIOTIN--PROTEIN LIGASE"/>
    <property type="match status" value="1"/>
</dbReference>
<dbReference type="PANTHER" id="PTHR12835">
    <property type="entry name" value="BIOTIN PROTEIN LIGASE"/>
    <property type="match status" value="1"/>
</dbReference>
<sequence>MKSHQDYMEPNFSIAKLIALVVSYVERILMKLHGSNSNYNLEWVLSLYTKCWIHTNQKVKIYPNLSMSNESDIETVQQSTNDTTTYQIVGVDNYGYLLVKDLCTGIKHQLHPDGNSMDMMRGLIMAK</sequence>
<reference evidence="1" key="1">
    <citation type="submission" date="2004-11" db="EMBL/GenBank/DDBJ databases">
        <title>The full-length cDNA sequences of Schistosoma japonicum genes.</title>
        <authorList>
            <person name="Han Z."/>
        </authorList>
    </citation>
    <scope>NUCLEOTIDE SEQUENCE</scope>
</reference>
<evidence type="ECO:0000313" key="1">
    <source>
        <dbReference type="EMBL" id="AAW24561.1"/>
    </source>
</evidence>
<reference evidence="1" key="2">
    <citation type="journal article" date="2006" name="PLoS Pathog.">
        <title>New perspectives on host-parasite interplay by comparative transcriptomic and proteomic analyses of Schistosoma japonicum.</title>
        <authorList>
            <person name="Liu F."/>
            <person name="Lu J."/>
            <person name="Hu W."/>
            <person name="Wang S.Y."/>
            <person name="Cui S.J."/>
            <person name="Chi M."/>
            <person name="Yan Q."/>
            <person name="Wang X.R."/>
            <person name="Song H.D."/>
            <person name="Xu X.N."/>
            <person name="Wang J.J."/>
            <person name="Zhang X.L."/>
            <person name="Zhang X."/>
            <person name="Wang Z.Q."/>
            <person name="Xue C.L."/>
            <person name="Brindley P.J."/>
            <person name="McManus D.P."/>
            <person name="Yang P.Y."/>
            <person name="Feng Z."/>
            <person name="Chen Z."/>
            <person name="Han Z.G."/>
        </authorList>
    </citation>
    <scope>NUCLEOTIDE SEQUENCE</scope>
</reference>